<organism evidence="1 2">
    <name type="scientific">Candidatus Methylacidithermus pantelleriae</name>
    <dbReference type="NCBI Taxonomy" id="2744239"/>
    <lineage>
        <taxon>Bacteria</taxon>
        <taxon>Pseudomonadati</taxon>
        <taxon>Verrucomicrobiota</taxon>
        <taxon>Methylacidiphilae</taxon>
        <taxon>Methylacidiphilales</taxon>
        <taxon>Methylacidiphilaceae</taxon>
        <taxon>Candidatus Methylacidithermus</taxon>
    </lineage>
</organism>
<dbReference type="EMBL" id="CAJNOB010000027">
    <property type="protein sequence ID" value="CAF0700148.1"/>
    <property type="molecule type" value="Genomic_DNA"/>
</dbReference>
<protein>
    <submittedName>
        <fullName evidence="1">Uncharacterized protein</fullName>
    </submittedName>
</protein>
<reference evidence="1" key="1">
    <citation type="submission" date="2021-02" db="EMBL/GenBank/DDBJ databases">
        <authorList>
            <person name="Cremers G."/>
            <person name="Picone N."/>
        </authorList>
    </citation>
    <scope>NUCLEOTIDE SEQUENCE</scope>
    <source>
        <strain evidence="1">PQ17</strain>
    </source>
</reference>
<gene>
    <name evidence="1" type="ORF">MPNT_330016</name>
</gene>
<accession>A0A8J2BJG2</accession>
<comment type="caution">
    <text evidence="1">The sequence shown here is derived from an EMBL/GenBank/DDBJ whole genome shotgun (WGS) entry which is preliminary data.</text>
</comment>
<proteinExistence type="predicted"/>
<evidence type="ECO:0000313" key="2">
    <source>
        <dbReference type="Proteomes" id="UP000663859"/>
    </source>
</evidence>
<dbReference type="Proteomes" id="UP000663859">
    <property type="component" value="Unassembled WGS sequence"/>
</dbReference>
<dbReference type="AlphaFoldDB" id="A0A8J2BJG2"/>
<keyword evidence="2" id="KW-1185">Reference proteome</keyword>
<evidence type="ECO:0000313" key="1">
    <source>
        <dbReference type="EMBL" id="CAF0700148.1"/>
    </source>
</evidence>
<sequence length="128" mass="13941">MLLVVSEWMCRTRQILLPETSRSLPSSTLAAVPGKTATHAKRAVGLVAQFSAAKDFACAYGGEVLFPYTTPTTLPDARACLSSVSTTSLRYHVLSRKTCSASFTRPGARMRFGYLPTHSQMLMRPSIV</sequence>
<name>A0A8J2BJG2_9BACT</name>